<comment type="caution">
    <text evidence="2">The sequence shown here is derived from an EMBL/GenBank/DDBJ whole genome shotgun (WGS) entry which is preliminary data.</text>
</comment>
<evidence type="ECO:0000313" key="3">
    <source>
        <dbReference type="Proteomes" id="UP000435243"/>
    </source>
</evidence>
<keyword evidence="1" id="KW-0732">Signal</keyword>
<evidence type="ECO:0000313" key="2">
    <source>
        <dbReference type="EMBL" id="MXO87584.1"/>
    </source>
</evidence>
<dbReference type="RefSeq" id="WP_160589508.1">
    <property type="nucleotide sequence ID" value="NZ_WTYY01000001.1"/>
</dbReference>
<accession>A0A844ZJ23</accession>
<evidence type="ECO:0008006" key="4">
    <source>
        <dbReference type="Google" id="ProtNLM"/>
    </source>
</evidence>
<feature type="chain" id="PRO_5032647725" description="Haem-binding uptake Tiki superfamily ChaN domain-containing protein" evidence="1">
    <location>
        <begin position="27"/>
        <end position="423"/>
    </location>
</feature>
<dbReference type="OrthoDB" id="277629at2"/>
<reference evidence="2 3" key="1">
    <citation type="submission" date="2019-12" db="EMBL/GenBank/DDBJ databases">
        <title>Genomic-based taxomic classification of the family Erythrobacteraceae.</title>
        <authorList>
            <person name="Xu L."/>
        </authorList>
    </citation>
    <scope>NUCLEOTIDE SEQUENCE [LARGE SCALE GENOMIC DNA]</scope>
    <source>
        <strain evidence="2 3">JCM 16339</strain>
    </source>
</reference>
<dbReference type="AlphaFoldDB" id="A0A844ZJ23"/>
<gene>
    <name evidence="2" type="ORF">GRI32_02405</name>
</gene>
<evidence type="ECO:0000256" key="1">
    <source>
        <dbReference type="SAM" id="SignalP"/>
    </source>
</evidence>
<keyword evidence="3" id="KW-1185">Reference proteome</keyword>
<proteinExistence type="predicted"/>
<sequence length="423" mass="45992">MRCLSALAAIGVLGAALSLLFQPAAAQQDPFADKTFQRISSELSPAYGKGDYLAALAIFGDPDAIAADSPARSIWQQFRPSLDGFVADRDIPRSRRDPLTAEVAARFAALERREAIAAIVEHAARTRIVIINEAHDNPRDRAFVMDVAEALRPLGYTHYAAEALTNCCYSPEQAKAPIDAVRQRDYAAFGDGYYLADPAFAYLLHRVLVAGYEPVAYEYVPQAGERPENPNESIALREAAQARNLAAALEAAGPDAKFLIHVGYSHAAERPFSKEQEWMASRLKALTGIDPLTINQTDLSEYNMPQEYAAIGMEQGTAPVVIFEGGEPAHVGFNAELMDLQVVHPPIAVLGGRPDWLARTGRVAFQLGADMVPDEGVRLVQVFLAQSGADAVPIDQVLIRPGDEPPVLYVPRDSQYRIVTQQG</sequence>
<feature type="signal peptide" evidence="1">
    <location>
        <begin position="1"/>
        <end position="26"/>
    </location>
</feature>
<name>A0A844ZJ23_9SPHN</name>
<dbReference type="Proteomes" id="UP000435243">
    <property type="component" value="Unassembled WGS sequence"/>
</dbReference>
<dbReference type="EMBL" id="WTYY01000001">
    <property type="protein sequence ID" value="MXO87584.1"/>
    <property type="molecule type" value="Genomic_DNA"/>
</dbReference>
<protein>
    <recommendedName>
        <fullName evidence="4">Haem-binding uptake Tiki superfamily ChaN domain-containing protein</fullName>
    </recommendedName>
</protein>
<organism evidence="2 3">
    <name type="scientific">Alteraurantiacibacter aestuarii</name>
    <dbReference type="NCBI Taxonomy" id="650004"/>
    <lineage>
        <taxon>Bacteria</taxon>
        <taxon>Pseudomonadati</taxon>
        <taxon>Pseudomonadota</taxon>
        <taxon>Alphaproteobacteria</taxon>
        <taxon>Sphingomonadales</taxon>
        <taxon>Erythrobacteraceae</taxon>
        <taxon>Alteraurantiacibacter</taxon>
    </lineage>
</organism>